<accession>A0A6L7F4B5</accession>
<dbReference type="RefSeq" id="WP_160879995.1">
    <property type="nucleotide sequence ID" value="NZ_WUEK01000017.1"/>
</dbReference>
<evidence type="ECO:0000313" key="2">
    <source>
        <dbReference type="Proteomes" id="UP000473325"/>
    </source>
</evidence>
<reference evidence="1 2" key="1">
    <citation type="submission" date="2019-12" db="EMBL/GenBank/DDBJ databases">
        <authorList>
            <person name="Kun Z."/>
        </authorList>
    </citation>
    <scope>NUCLEOTIDE SEQUENCE [LARGE SCALE GENOMIC DNA]</scope>
    <source>
        <strain evidence="1 2">YIM 123512</strain>
    </source>
</reference>
<evidence type="ECO:0000313" key="1">
    <source>
        <dbReference type="EMBL" id="MXG92062.1"/>
    </source>
</evidence>
<dbReference type="AlphaFoldDB" id="A0A6L7F4B5"/>
<protein>
    <submittedName>
        <fullName evidence="1">Uncharacterized protein</fullName>
    </submittedName>
</protein>
<comment type="caution">
    <text evidence="1">The sequence shown here is derived from an EMBL/GenBank/DDBJ whole genome shotgun (WGS) entry which is preliminary data.</text>
</comment>
<gene>
    <name evidence="1" type="ORF">GRQ65_21185</name>
</gene>
<keyword evidence="2" id="KW-1185">Reference proteome</keyword>
<organism evidence="1 2">
    <name type="scientific">Nocardioides flavescens</name>
    <dbReference type="NCBI Taxonomy" id="2691959"/>
    <lineage>
        <taxon>Bacteria</taxon>
        <taxon>Bacillati</taxon>
        <taxon>Actinomycetota</taxon>
        <taxon>Actinomycetes</taxon>
        <taxon>Propionibacteriales</taxon>
        <taxon>Nocardioidaceae</taxon>
        <taxon>Nocardioides</taxon>
    </lineage>
</organism>
<proteinExistence type="predicted"/>
<sequence length="160" mass="18528">MASVSNPEQERFFAVMALHNYFLNADFLRDLFMKRIKRNQSPSDVNPVTAMDDLIAMSLWYATVYVVMEGWREAKLSDPEVDELLADRHVERLRRFRNQVFHYQRAYDNPKLLEFLGADDADAHAATDWIKRTHKALGRAIQQAAEDILRSERDADGAPT</sequence>
<name>A0A6L7F4B5_9ACTN</name>
<dbReference type="Proteomes" id="UP000473325">
    <property type="component" value="Unassembled WGS sequence"/>
</dbReference>
<dbReference type="EMBL" id="WUEK01000017">
    <property type="protein sequence ID" value="MXG92062.1"/>
    <property type="molecule type" value="Genomic_DNA"/>
</dbReference>